<dbReference type="PANTHER" id="PTHR47991">
    <property type="entry name" value="OXOGLUTARATE/IRON-DEPENDENT DIOXYGENASE"/>
    <property type="match status" value="1"/>
</dbReference>
<dbReference type="EC" id="1.14.11.19" evidence="7"/>
<evidence type="ECO:0000256" key="3">
    <source>
        <dbReference type="ARBA" id="ARBA00022896"/>
    </source>
</evidence>
<dbReference type="GO" id="GO:0051213">
    <property type="term" value="F:dioxygenase activity"/>
    <property type="evidence" value="ECO:0007669"/>
    <property type="project" value="UniProtKB-KW"/>
</dbReference>
<dbReference type="InterPro" id="IPR005123">
    <property type="entry name" value="Oxoglu/Fe-dep_dioxygenase_dom"/>
</dbReference>
<keyword evidence="5 7" id="KW-0560">Oxidoreductase</keyword>
<keyword evidence="2 5" id="KW-0479">Metal-binding</keyword>
<reference evidence="8" key="1">
    <citation type="journal article" date="2010" name="Nat. Biotechnol.">
        <title>Draft genome sequence of the oilseed species Ricinus communis.</title>
        <authorList>
            <person name="Chan A.P."/>
            <person name="Crabtree J."/>
            <person name="Zhao Q."/>
            <person name="Lorenzi H."/>
            <person name="Orvis J."/>
            <person name="Puiu D."/>
            <person name="Melake-Berhan A."/>
            <person name="Jones K.M."/>
            <person name="Redman J."/>
            <person name="Chen G."/>
            <person name="Cahoon E.B."/>
            <person name="Gedil M."/>
            <person name="Stanke M."/>
            <person name="Haas B.J."/>
            <person name="Wortman J.R."/>
            <person name="Fraser-Liggett C.M."/>
            <person name="Ravel J."/>
            <person name="Rabinowicz P.D."/>
        </authorList>
    </citation>
    <scope>NUCLEOTIDE SEQUENCE [LARGE SCALE GENOMIC DNA]</scope>
    <source>
        <strain evidence="8">cv. Hale</strain>
    </source>
</reference>
<protein>
    <submittedName>
        <fullName evidence="7">Leucoanthocyanidin dioxygenase, putative</fullName>
        <ecNumber evidence="7">1.14.11.19</ecNumber>
    </submittedName>
</protein>
<evidence type="ECO:0000313" key="7">
    <source>
        <dbReference type="EMBL" id="EEF39690.1"/>
    </source>
</evidence>
<evidence type="ECO:0000256" key="2">
    <source>
        <dbReference type="ARBA" id="ARBA00022723"/>
    </source>
</evidence>
<sequence length="364" mass="40559">MAETASLQVSSHAPLAQPQKITSIKTISESPGLTSIPSTYIFTPNPDDQVISEKEASLPIIDYSLLTSANTDERSKIIYELGKACQDWGFFMVINHGVPESLMRSMIDMCGGFFDLSEEDKEEYRGKHVLDPIRCGTSFNASAEKIFFWKDFLKILSHPVFHSPSKPSGFSETSLEYSQRAREIARELLKGISESLGLEANYIEKALNLEEGLQVIAANFYPPCPQPELAMGMPPHSDHGLLSFLIHNGISGLQVQHEGKWVNVNGIPNSFLVNIGDHLEILSNGKYRSVLHRAVVNNKATRISIATVQGPSLDSIVRPAEELLERERKAPAYTGMKYKEYLELQQSNNLDGKLNLDRLRNQVV</sequence>
<feature type="domain" description="Fe2OG dioxygenase" evidence="6">
    <location>
        <begin position="211"/>
        <end position="311"/>
    </location>
</feature>
<dbReference type="GO" id="GO:0046872">
    <property type="term" value="F:metal ion binding"/>
    <property type="evidence" value="ECO:0007669"/>
    <property type="project" value="UniProtKB-KW"/>
</dbReference>
<organism evidence="7 8">
    <name type="scientific">Ricinus communis</name>
    <name type="common">Castor bean</name>
    <dbReference type="NCBI Taxonomy" id="3988"/>
    <lineage>
        <taxon>Eukaryota</taxon>
        <taxon>Viridiplantae</taxon>
        <taxon>Streptophyta</taxon>
        <taxon>Embryophyta</taxon>
        <taxon>Tracheophyta</taxon>
        <taxon>Spermatophyta</taxon>
        <taxon>Magnoliopsida</taxon>
        <taxon>eudicotyledons</taxon>
        <taxon>Gunneridae</taxon>
        <taxon>Pentapetalae</taxon>
        <taxon>rosids</taxon>
        <taxon>fabids</taxon>
        <taxon>Malpighiales</taxon>
        <taxon>Euphorbiaceae</taxon>
        <taxon>Acalyphoideae</taxon>
        <taxon>Acalypheae</taxon>
        <taxon>Ricinus</taxon>
    </lineage>
</organism>
<dbReference type="FunFam" id="2.60.120.330:FF:000134">
    <property type="entry name" value="Uncharacterized protein"/>
    <property type="match status" value="1"/>
</dbReference>
<dbReference type="Gene3D" id="2.60.120.330">
    <property type="entry name" value="B-lactam Antibiotic, Isopenicillin N Synthase, Chain"/>
    <property type="match status" value="1"/>
</dbReference>
<dbReference type="InterPro" id="IPR026992">
    <property type="entry name" value="DIOX_N"/>
</dbReference>
<dbReference type="Pfam" id="PF03171">
    <property type="entry name" value="2OG-FeII_Oxy"/>
    <property type="match status" value="1"/>
</dbReference>
<keyword evidence="4 5" id="KW-0408">Iron</keyword>
<evidence type="ECO:0000256" key="5">
    <source>
        <dbReference type="RuleBase" id="RU003682"/>
    </source>
</evidence>
<evidence type="ECO:0000259" key="6">
    <source>
        <dbReference type="PROSITE" id="PS51471"/>
    </source>
</evidence>
<dbReference type="InterPro" id="IPR050295">
    <property type="entry name" value="Plant_2OG-oxidoreductases"/>
</dbReference>
<gene>
    <name evidence="7" type="ORF">RCOM_0884210</name>
</gene>
<dbReference type="GO" id="GO:0031418">
    <property type="term" value="F:L-ascorbic acid binding"/>
    <property type="evidence" value="ECO:0007669"/>
    <property type="project" value="UniProtKB-KW"/>
</dbReference>
<dbReference type="KEGG" id="rcu:8266816"/>
<dbReference type="InParanoid" id="B9S9D4"/>
<dbReference type="InterPro" id="IPR044861">
    <property type="entry name" value="IPNS-like_FE2OG_OXY"/>
</dbReference>
<dbReference type="InterPro" id="IPR027443">
    <property type="entry name" value="IPNS-like_sf"/>
</dbReference>
<dbReference type="OrthoDB" id="288590at2759"/>
<evidence type="ECO:0000256" key="4">
    <source>
        <dbReference type="ARBA" id="ARBA00023004"/>
    </source>
</evidence>
<proteinExistence type="inferred from homology"/>
<dbReference type="EMBL" id="EQ973897">
    <property type="protein sequence ID" value="EEF39690.1"/>
    <property type="molecule type" value="Genomic_DNA"/>
</dbReference>
<accession>B9S9D4</accession>
<dbReference type="eggNOG" id="KOG0143">
    <property type="taxonomic scope" value="Eukaryota"/>
</dbReference>
<dbReference type="SUPFAM" id="SSF51197">
    <property type="entry name" value="Clavaminate synthase-like"/>
    <property type="match status" value="1"/>
</dbReference>
<dbReference type="Pfam" id="PF14226">
    <property type="entry name" value="DIOX_N"/>
    <property type="match status" value="1"/>
</dbReference>
<keyword evidence="3" id="KW-0847">Vitamin C</keyword>
<evidence type="ECO:0000256" key="1">
    <source>
        <dbReference type="ARBA" id="ARBA00008056"/>
    </source>
</evidence>
<dbReference type="PROSITE" id="PS51471">
    <property type="entry name" value="FE2OG_OXY"/>
    <property type="match status" value="1"/>
</dbReference>
<keyword evidence="8" id="KW-1185">Reference proteome</keyword>
<dbReference type="AlphaFoldDB" id="B9S9D4"/>
<dbReference type="Proteomes" id="UP000008311">
    <property type="component" value="Unassembled WGS sequence"/>
</dbReference>
<name>B9S9D4_RICCO</name>
<evidence type="ECO:0000313" key="8">
    <source>
        <dbReference type="Proteomes" id="UP000008311"/>
    </source>
</evidence>
<comment type="similarity">
    <text evidence="1 5">Belongs to the iron/ascorbate-dependent oxidoreductase family.</text>
</comment>
<keyword evidence="7" id="KW-0223">Dioxygenase</keyword>